<comment type="caution">
    <text evidence="2">The sequence shown here is derived from an EMBL/GenBank/DDBJ whole genome shotgun (WGS) entry which is preliminary data.</text>
</comment>
<evidence type="ECO:0000256" key="1">
    <source>
        <dbReference type="SAM" id="Phobius"/>
    </source>
</evidence>
<sequence>MLKRHLSKARKIRERKKTQHSYLMLFDRSMILISLSFICVEYGNDVKMMGIQKRHLLQDNIVHLCTDTLPLCMDICFYAVISIFFKQLINIQVNETIRDHSLSLSSERIVEVVASIFSVAILLVNQWKLKSKISEKRQVYLFISICDQMILTFLNELHCCCFDEKTVVLKAEVKYCSVVVDQFFSDLDHSADDWRIFQ</sequence>
<keyword evidence="1" id="KW-1133">Transmembrane helix</keyword>
<protein>
    <submittedName>
        <fullName evidence="2">Uncharacterized protein</fullName>
    </submittedName>
</protein>
<keyword evidence="1" id="KW-0812">Transmembrane</keyword>
<keyword evidence="1" id="KW-0472">Membrane</keyword>
<evidence type="ECO:0000313" key="2">
    <source>
        <dbReference type="EMBL" id="KRZ36036.1"/>
    </source>
</evidence>
<name>A0A0V1JM76_TRIPS</name>
<evidence type="ECO:0000313" key="3">
    <source>
        <dbReference type="Proteomes" id="UP000054826"/>
    </source>
</evidence>
<organism evidence="2 3">
    <name type="scientific">Trichinella pseudospiralis</name>
    <name type="common">Parasitic roundworm</name>
    <dbReference type="NCBI Taxonomy" id="6337"/>
    <lineage>
        <taxon>Eukaryota</taxon>
        <taxon>Metazoa</taxon>
        <taxon>Ecdysozoa</taxon>
        <taxon>Nematoda</taxon>
        <taxon>Enoplea</taxon>
        <taxon>Dorylaimia</taxon>
        <taxon>Trichinellida</taxon>
        <taxon>Trichinellidae</taxon>
        <taxon>Trichinella</taxon>
    </lineage>
</organism>
<accession>A0A0V1JM76</accession>
<gene>
    <name evidence="2" type="ORF">T4C_6561</name>
</gene>
<reference evidence="2 3" key="1">
    <citation type="submission" date="2015-01" db="EMBL/GenBank/DDBJ databases">
        <title>Evolution of Trichinella species and genotypes.</title>
        <authorList>
            <person name="Korhonen P.K."/>
            <person name="Edoardo P."/>
            <person name="Giuseppe L.R."/>
            <person name="Gasser R.B."/>
        </authorList>
    </citation>
    <scope>NUCLEOTIDE SEQUENCE [LARGE SCALE GENOMIC DNA]</scope>
    <source>
        <strain evidence="2">ISS176</strain>
    </source>
</reference>
<dbReference type="Proteomes" id="UP000054826">
    <property type="component" value="Unassembled WGS sequence"/>
</dbReference>
<dbReference type="EMBL" id="JYDV01000080">
    <property type="protein sequence ID" value="KRZ36036.1"/>
    <property type="molecule type" value="Genomic_DNA"/>
</dbReference>
<feature type="transmembrane region" description="Helical" evidence="1">
    <location>
        <begin position="21"/>
        <end position="43"/>
    </location>
</feature>
<dbReference type="AlphaFoldDB" id="A0A0V1JM76"/>
<proteinExistence type="predicted"/>